<dbReference type="SUPFAM" id="SSF53927">
    <property type="entry name" value="Cytidine deaminase-like"/>
    <property type="match status" value="1"/>
</dbReference>
<evidence type="ECO:0000256" key="2">
    <source>
        <dbReference type="ARBA" id="ARBA00022723"/>
    </source>
</evidence>
<dbReference type="InterPro" id="IPR015517">
    <property type="entry name" value="dCMP_deaminase-rel"/>
</dbReference>
<keyword evidence="2" id="KW-0479">Metal-binding</keyword>
<feature type="domain" description="CMP/dCMP-type deaminase" evidence="5">
    <location>
        <begin position="11"/>
        <end position="153"/>
    </location>
</feature>
<dbReference type="GO" id="GO:0008270">
    <property type="term" value="F:zinc ion binding"/>
    <property type="evidence" value="ECO:0007669"/>
    <property type="project" value="InterPro"/>
</dbReference>
<evidence type="ECO:0000259" key="5">
    <source>
        <dbReference type="PROSITE" id="PS51747"/>
    </source>
</evidence>
<keyword evidence="4" id="KW-0862">Zinc</keyword>
<proteinExistence type="inferred from homology"/>
<dbReference type="GO" id="GO:0005737">
    <property type="term" value="C:cytoplasm"/>
    <property type="evidence" value="ECO:0007669"/>
    <property type="project" value="TreeGrafter"/>
</dbReference>
<organism evidence="6 7">
    <name type="scientific">Candidatus Giovannonibacteria bacterium GW2011_GWB1_47_6b</name>
    <dbReference type="NCBI Taxonomy" id="1618655"/>
    <lineage>
        <taxon>Bacteria</taxon>
        <taxon>Candidatus Giovannoniibacteriota</taxon>
    </lineage>
</organism>
<gene>
    <name evidence="6" type="ORF">UY02_C0006G0009</name>
</gene>
<dbReference type="Gene3D" id="3.40.140.10">
    <property type="entry name" value="Cytidine Deaminase, domain 2"/>
    <property type="match status" value="1"/>
</dbReference>
<sequence length="179" mass="19551">MATNGASARLNWDEFFIVLAVLYSSRGTCSRLRTACILVKNKKIVGAGYNGAVSGLENCDEVGHLMVGKHCLRTQHGERNAIDNSIADLCGATAYVIATPCLNCVKSLLQKGVIRIVYVGSYDNVEGSEYIQEMCRKKQVRLEQWASDPLAVFDLLGQALRRLKCKGGIFKELGHLAIG</sequence>
<evidence type="ECO:0000256" key="1">
    <source>
        <dbReference type="ARBA" id="ARBA00006576"/>
    </source>
</evidence>
<dbReference type="InterPro" id="IPR016192">
    <property type="entry name" value="APOBEC/CMP_deaminase_Zn-bd"/>
</dbReference>
<dbReference type="AlphaFoldDB" id="A0A0G1T5X0"/>
<evidence type="ECO:0000313" key="6">
    <source>
        <dbReference type="EMBL" id="KKU77142.1"/>
    </source>
</evidence>
<comment type="similarity">
    <text evidence="1">Belongs to the cytidine and deoxycytidylate deaminase family.</text>
</comment>
<evidence type="ECO:0000256" key="4">
    <source>
        <dbReference type="ARBA" id="ARBA00022833"/>
    </source>
</evidence>
<keyword evidence="3" id="KW-0378">Hydrolase</keyword>
<dbReference type="InterPro" id="IPR016193">
    <property type="entry name" value="Cytidine_deaminase-like"/>
</dbReference>
<dbReference type="EMBL" id="LCOK01000006">
    <property type="protein sequence ID" value="KKU77142.1"/>
    <property type="molecule type" value="Genomic_DNA"/>
</dbReference>
<dbReference type="PROSITE" id="PS51747">
    <property type="entry name" value="CYT_DCMP_DEAMINASES_2"/>
    <property type="match status" value="1"/>
</dbReference>
<comment type="caution">
    <text evidence="6">The sequence shown here is derived from an EMBL/GenBank/DDBJ whole genome shotgun (WGS) entry which is preliminary data.</text>
</comment>
<evidence type="ECO:0000313" key="7">
    <source>
        <dbReference type="Proteomes" id="UP000034682"/>
    </source>
</evidence>
<dbReference type="Proteomes" id="UP000034682">
    <property type="component" value="Unassembled WGS sequence"/>
</dbReference>
<evidence type="ECO:0000256" key="3">
    <source>
        <dbReference type="ARBA" id="ARBA00022801"/>
    </source>
</evidence>
<name>A0A0G1T5X0_9BACT</name>
<dbReference type="PANTHER" id="PTHR11086:SF18">
    <property type="entry name" value="DEOXYCYTIDYLATE DEAMINASE"/>
    <property type="match status" value="1"/>
</dbReference>
<dbReference type="GO" id="GO:0004132">
    <property type="term" value="F:dCMP deaminase activity"/>
    <property type="evidence" value="ECO:0007669"/>
    <property type="project" value="TreeGrafter"/>
</dbReference>
<dbReference type="PROSITE" id="PS00903">
    <property type="entry name" value="CYT_DCMP_DEAMINASES_1"/>
    <property type="match status" value="1"/>
</dbReference>
<reference evidence="6 7" key="1">
    <citation type="journal article" date="2015" name="Nature">
        <title>rRNA introns, odd ribosomes, and small enigmatic genomes across a large radiation of phyla.</title>
        <authorList>
            <person name="Brown C.T."/>
            <person name="Hug L.A."/>
            <person name="Thomas B.C."/>
            <person name="Sharon I."/>
            <person name="Castelle C.J."/>
            <person name="Singh A."/>
            <person name="Wilkins M.J."/>
            <person name="Williams K.H."/>
            <person name="Banfield J.F."/>
        </authorList>
    </citation>
    <scope>NUCLEOTIDE SEQUENCE [LARGE SCALE GENOMIC DNA]</scope>
</reference>
<dbReference type="PANTHER" id="PTHR11086">
    <property type="entry name" value="DEOXYCYTIDYLATE DEAMINASE-RELATED"/>
    <property type="match status" value="1"/>
</dbReference>
<accession>A0A0G1T5X0</accession>
<protein>
    <submittedName>
        <fullName evidence="6">ComE operon protein 2</fullName>
    </submittedName>
</protein>
<dbReference type="InterPro" id="IPR002125">
    <property type="entry name" value="CMP_dCMP_dom"/>
</dbReference>
<dbReference type="Pfam" id="PF00383">
    <property type="entry name" value="dCMP_cyt_deam_1"/>
    <property type="match status" value="1"/>
</dbReference>